<dbReference type="Pfam" id="PF13239">
    <property type="entry name" value="2TM"/>
    <property type="match status" value="1"/>
</dbReference>
<gene>
    <name evidence="3" type="ORF">C7B64_04565</name>
</gene>
<keyword evidence="4" id="KW-1185">Reference proteome</keyword>
<name>A0A2T1C7Y9_9CYAN</name>
<dbReference type="InterPro" id="IPR025698">
    <property type="entry name" value="2TM_dom"/>
</dbReference>
<feature type="transmembrane region" description="Helical" evidence="1">
    <location>
        <begin position="85"/>
        <end position="102"/>
    </location>
</feature>
<keyword evidence="1" id="KW-1133">Transmembrane helix</keyword>
<dbReference type="Proteomes" id="UP000238762">
    <property type="component" value="Unassembled WGS sequence"/>
</dbReference>
<organism evidence="3 4">
    <name type="scientific">Merismopedia glauca CCAP 1448/3</name>
    <dbReference type="NCBI Taxonomy" id="1296344"/>
    <lineage>
        <taxon>Bacteria</taxon>
        <taxon>Bacillati</taxon>
        <taxon>Cyanobacteriota</taxon>
        <taxon>Cyanophyceae</taxon>
        <taxon>Synechococcales</taxon>
        <taxon>Merismopediaceae</taxon>
        <taxon>Merismopedia</taxon>
    </lineage>
</organism>
<proteinExistence type="predicted"/>
<accession>A0A2T1C7Y9</accession>
<feature type="domain" description="2TM" evidence="2">
    <location>
        <begin position="70"/>
        <end position="147"/>
    </location>
</feature>
<dbReference type="EMBL" id="PVWJ01000014">
    <property type="protein sequence ID" value="PSB04344.1"/>
    <property type="molecule type" value="Genomic_DNA"/>
</dbReference>
<keyword evidence="1" id="KW-0472">Membrane</keyword>
<keyword evidence="1" id="KW-0812">Transmembrane</keyword>
<evidence type="ECO:0000313" key="3">
    <source>
        <dbReference type="EMBL" id="PSB04344.1"/>
    </source>
</evidence>
<comment type="caution">
    <text evidence="3">The sequence shown here is derived from an EMBL/GenBank/DDBJ whole genome shotgun (WGS) entry which is preliminary data.</text>
</comment>
<protein>
    <recommendedName>
        <fullName evidence="2">2TM domain-containing protein</fullName>
    </recommendedName>
</protein>
<evidence type="ECO:0000256" key="1">
    <source>
        <dbReference type="SAM" id="Phobius"/>
    </source>
</evidence>
<sequence length="149" mass="17567">MAEPESSLTRSYSQEEIQEILQLAIAKQADERDFSPQQLQEIAIELGISPDAIAQAEKTWLTQGIINRHRQEFELYRRTKWQKQLGNFAIVNLFLIALNILNAGEISWSLYVLLFWGLKIVRQAWNQYKASPEDDRKALQKWYRQQQSW</sequence>
<evidence type="ECO:0000313" key="4">
    <source>
        <dbReference type="Proteomes" id="UP000238762"/>
    </source>
</evidence>
<reference evidence="3 4" key="1">
    <citation type="submission" date="2018-02" db="EMBL/GenBank/DDBJ databases">
        <authorList>
            <person name="Cohen D.B."/>
            <person name="Kent A.D."/>
        </authorList>
    </citation>
    <scope>NUCLEOTIDE SEQUENCE [LARGE SCALE GENOMIC DNA]</scope>
    <source>
        <strain evidence="3 4">CCAP 1448/3</strain>
    </source>
</reference>
<dbReference type="RefSeq" id="WP_106287467.1">
    <property type="nucleotide sequence ID" value="NZ_CAWNTC010000196.1"/>
</dbReference>
<evidence type="ECO:0000259" key="2">
    <source>
        <dbReference type="Pfam" id="PF13239"/>
    </source>
</evidence>
<dbReference type="AlphaFoldDB" id="A0A2T1C7Y9"/>
<reference evidence="3 4" key="2">
    <citation type="submission" date="2018-03" db="EMBL/GenBank/DDBJ databases">
        <title>The ancient ancestry and fast evolution of plastids.</title>
        <authorList>
            <person name="Moore K.R."/>
            <person name="Magnabosco C."/>
            <person name="Momper L."/>
            <person name="Gold D.A."/>
            <person name="Bosak T."/>
            <person name="Fournier G.P."/>
        </authorList>
    </citation>
    <scope>NUCLEOTIDE SEQUENCE [LARGE SCALE GENOMIC DNA]</scope>
    <source>
        <strain evidence="3 4">CCAP 1448/3</strain>
    </source>
</reference>
<dbReference type="OrthoDB" id="560236at2"/>